<evidence type="ECO:0000259" key="8">
    <source>
        <dbReference type="PROSITE" id="PS50112"/>
    </source>
</evidence>
<dbReference type="PRINTS" id="PR00344">
    <property type="entry name" value="BCTRLSENSOR"/>
</dbReference>
<dbReference type="PROSITE" id="PS50109">
    <property type="entry name" value="HIS_KIN"/>
    <property type="match status" value="1"/>
</dbReference>
<dbReference type="SMART" id="SM00091">
    <property type="entry name" value="PAS"/>
    <property type="match status" value="1"/>
</dbReference>
<dbReference type="EC" id="2.7.13.3" evidence="2"/>
<evidence type="ECO:0000259" key="7">
    <source>
        <dbReference type="PROSITE" id="PS50109"/>
    </source>
</evidence>
<feature type="transmembrane region" description="Helical" evidence="6">
    <location>
        <begin position="40"/>
        <end position="57"/>
    </location>
</feature>
<dbReference type="InterPro" id="IPR001610">
    <property type="entry name" value="PAC"/>
</dbReference>
<dbReference type="PROSITE" id="PS50113">
    <property type="entry name" value="PAC"/>
    <property type="match status" value="1"/>
</dbReference>
<keyword evidence="3" id="KW-0808">Transferase</keyword>
<dbReference type="CDD" id="cd00075">
    <property type="entry name" value="HATPase"/>
    <property type="match status" value="1"/>
</dbReference>
<feature type="domain" description="PAS" evidence="8">
    <location>
        <begin position="276"/>
        <end position="322"/>
    </location>
</feature>
<feature type="transmembrane region" description="Helical" evidence="6">
    <location>
        <begin position="241"/>
        <end position="259"/>
    </location>
</feature>
<dbReference type="Proteomes" id="UP000439022">
    <property type="component" value="Unassembled WGS sequence"/>
</dbReference>
<dbReference type="Pfam" id="PF02518">
    <property type="entry name" value="HATPase_c"/>
    <property type="match status" value="1"/>
</dbReference>
<dbReference type="PROSITE" id="PS50112">
    <property type="entry name" value="PAS"/>
    <property type="match status" value="1"/>
</dbReference>
<dbReference type="InterPro" id="IPR035965">
    <property type="entry name" value="PAS-like_dom_sf"/>
</dbReference>
<evidence type="ECO:0000256" key="2">
    <source>
        <dbReference type="ARBA" id="ARBA00012438"/>
    </source>
</evidence>
<name>A0A6A8GGR8_9EURY</name>
<dbReference type="GO" id="GO:0000156">
    <property type="term" value="F:phosphorelay response regulator activity"/>
    <property type="evidence" value="ECO:0007669"/>
    <property type="project" value="TreeGrafter"/>
</dbReference>
<keyword evidence="4" id="KW-0418">Kinase</keyword>
<feature type="domain" description="Histidine kinase" evidence="7">
    <location>
        <begin position="416"/>
        <end position="620"/>
    </location>
</feature>
<dbReference type="InterPro" id="IPR033425">
    <property type="entry name" value="MASE3"/>
</dbReference>
<dbReference type="PANTHER" id="PTHR42878:SF15">
    <property type="entry name" value="BACTERIOPHYTOCHROME"/>
    <property type="match status" value="1"/>
</dbReference>
<dbReference type="InterPro" id="IPR000014">
    <property type="entry name" value="PAS"/>
</dbReference>
<evidence type="ECO:0000259" key="9">
    <source>
        <dbReference type="PROSITE" id="PS50113"/>
    </source>
</evidence>
<evidence type="ECO:0000256" key="1">
    <source>
        <dbReference type="ARBA" id="ARBA00000085"/>
    </source>
</evidence>
<comment type="catalytic activity">
    <reaction evidence="1">
        <text>ATP + protein L-histidine = ADP + protein N-phospho-L-histidine.</text>
        <dbReference type="EC" id="2.7.13.3"/>
    </reaction>
</comment>
<keyword evidence="6" id="KW-1133">Transmembrane helix</keyword>
<dbReference type="InterPro" id="IPR003594">
    <property type="entry name" value="HATPase_dom"/>
</dbReference>
<dbReference type="InterPro" id="IPR036890">
    <property type="entry name" value="HATPase_C_sf"/>
</dbReference>
<sequence>MLPLLNREQYLTLLVGSSAAVVSALVLVENFLLFHAITEILSILIAFAVFILVWNAADQLDDPYLAVLGIGYLFIGGIDLLHTLAYKGMGVFPAAGADLPTQLWVFGRGIEAFTLVGAGVLSYSIVEHDAVTVDLGSRQLVWLAGGYTAVVGFGLASIFAWDVFPTAYVAGEGLTTFKIYSEYAIIGLFGVALGLLVRQRAAFSRRIFQLLAASLMLSMVSELAFTLYIDVYDLSNAVGHTLKICSFYLLYLAIVKTSIKEPQRTFYRRLAERESEARKFEKAADYSGHAILITDRDGTIQYVNRAWEELTGYTAEECVGMNPRLVSSGKHDDAFYEDLWATIFAGETWEGNVVNVDKDGDAFVVHQTIAPVFGTDGDIENFVSINADISERVAYRDELEEDLQRSADHLQVLDRVLRHNIRNELNIVLGYAEMLGDGEADTDRVGSRIQGAGTRLLNQVRKERRIVNLLLDPPSPVPTDLTVVVTSVVDQFEERFPDATFAVEMPDELSVETIPELELALVEVVENAVVHTDSDTPRVDIALASTAECVEIVIEDDGPGIPAVERELVTGREDIDALNHSSGMGLRVVNHIVSEAGGSVDITDKEPQGSVVTLTVPFSPHADEATPTASLN</sequence>
<feature type="transmembrane region" description="Helical" evidence="6">
    <location>
        <begin position="12"/>
        <end position="34"/>
    </location>
</feature>
<dbReference type="GO" id="GO:0030295">
    <property type="term" value="F:protein kinase activator activity"/>
    <property type="evidence" value="ECO:0007669"/>
    <property type="project" value="TreeGrafter"/>
</dbReference>
<dbReference type="InterPro" id="IPR000700">
    <property type="entry name" value="PAS-assoc_C"/>
</dbReference>
<comment type="caution">
    <text evidence="10">The sequence shown here is derived from an EMBL/GenBank/DDBJ whole genome shotgun (WGS) entry which is preliminary data.</text>
</comment>
<dbReference type="SUPFAM" id="SSF55874">
    <property type="entry name" value="ATPase domain of HSP90 chaperone/DNA topoisomerase II/histidine kinase"/>
    <property type="match status" value="1"/>
</dbReference>
<feature type="transmembrane region" description="Helical" evidence="6">
    <location>
        <begin position="210"/>
        <end position="229"/>
    </location>
</feature>
<reference evidence="10 11" key="1">
    <citation type="submission" date="2019-11" db="EMBL/GenBank/DDBJ databases">
        <title>Whole genome sequence of Haloferax sp. MBLA0076.</title>
        <authorList>
            <person name="Seo M.-J."/>
            <person name="Cho E.-S."/>
        </authorList>
    </citation>
    <scope>NUCLEOTIDE SEQUENCE [LARGE SCALE GENOMIC DNA]</scope>
    <source>
        <strain evidence="10 11">MBLA0076</strain>
    </source>
</reference>
<dbReference type="InterPro" id="IPR050351">
    <property type="entry name" value="BphY/WalK/GraS-like"/>
</dbReference>
<dbReference type="SMART" id="SM00086">
    <property type="entry name" value="PAC"/>
    <property type="match status" value="1"/>
</dbReference>
<evidence type="ECO:0000256" key="6">
    <source>
        <dbReference type="SAM" id="Phobius"/>
    </source>
</evidence>
<proteinExistence type="predicted"/>
<dbReference type="RefSeq" id="WP_151163032.1">
    <property type="nucleotide sequence ID" value="NZ_WKJO01000001.1"/>
</dbReference>
<dbReference type="CDD" id="cd00130">
    <property type="entry name" value="PAS"/>
    <property type="match status" value="1"/>
</dbReference>
<dbReference type="EMBL" id="WKJO01000001">
    <property type="protein sequence ID" value="MRX22554.1"/>
    <property type="molecule type" value="Genomic_DNA"/>
</dbReference>
<dbReference type="NCBIfam" id="TIGR00229">
    <property type="entry name" value="sensory_box"/>
    <property type="match status" value="1"/>
</dbReference>
<evidence type="ECO:0000313" key="10">
    <source>
        <dbReference type="EMBL" id="MRX22554.1"/>
    </source>
</evidence>
<feature type="transmembrane region" description="Helical" evidence="6">
    <location>
        <begin position="64"/>
        <end position="85"/>
    </location>
</feature>
<dbReference type="AlphaFoldDB" id="A0A6A8GGR8"/>
<feature type="transmembrane region" description="Helical" evidence="6">
    <location>
        <begin position="140"/>
        <end position="160"/>
    </location>
</feature>
<dbReference type="Pfam" id="PF17159">
    <property type="entry name" value="MASE3"/>
    <property type="match status" value="1"/>
</dbReference>
<dbReference type="SUPFAM" id="SSF55785">
    <property type="entry name" value="PYP-like sensor domain (PAS domain)"/>
    <property type="match status" value="1"/>
</dbReference>
<gene>
    <name evidence="10" type="ORF">GJR96_11390</name>
</gene>
<dbReference type="Gene3D" id="3.30.450.20">
    <property type="entry name" value="PAS domain"/>
    <property type="match status" value="1"/>
</dbReference>
<dbReference type="Gene3D" id="3.30.565.10">
    <property type="entry name" value="Histidine kinase-like ATPase, C-terminal domain"/>
    <property type="match status" value="1"/>
</dbReference>
<dbReference type="Pfam" id="PF13426">
    <property type="entry name" value="PAS_9"/>
    <property type="match status" value="1"/>
</dbReference>
<feature type="transmembrane region" description="Helical" evidence="6">
    <location>
        <begin position="105"/>
        <end position="126"/>
    </location>
</feature>
<feature type="transmembrane region" description="Helical" evidence="6">
    <location>
        <begin position="180"/>
        <end position="198"/>
    </location>
</feature>
<accession>A0A6A8GGR8</accession>
<feature type="domain" description="PAC" evidence="9">
    <location>
        <begin position="347"/>
        <end position="401"/>
    </location>
</feature>
<organism evidence="10 11">
    <name type="scientific">Haloferax litoreum</name>
    <dbReference type="NCBI Taxonomy" id="2666140"/>
    <lineage>
        <taxon>Archaea</taxon>
        <taxon>Methanobacteriati</taxon>
        <taxon>Methanobacteriota</taxon>
        <taxon>Stenosarchaea group</taxon>
        <taxon>Halobacteria</taxon>
        <taxon>Halobacteriales</taxon>
        <taxon>Haloferacaceae</taxon>
        <taxon>Haloferax</taxon>
    </lineage>
</organism>
<keyword evidence="6" id="KW-0812">Transmembrane</keyword>
<keyword evidence="11" id="KW-1185">Reference proteome</keyword>
<evidence type="ECO:0000256" key="4">
    <source>
        <dbReference type="ARBA" id="ARBA00022777"/>
    </source>
</evidence>
<dbReference type="PANTHER" id="PTHR42878">
    <property type="entry name" value="TWO-COMPONENT HISTIDINE KINASE"/>
    <property type="match status" value="1"/>
</dbReference>
<evidence type="ECO:0000313" key="11">
    <source>
        <dbReference type="Proteomes" id="UP000439022"/>
    </source>
</evidence>
<dbReference type="GO" id="GO:0004673">
    <property type="term" value="F:protein histidine kinase activity"/>
    <property type="evidence" value="ECO:0007669"/>
    <property type="project" value="UniProtKB-EC"/>
</dbReference>
<dbReference type="SMART" id="SM00387">
    <property type="entry name" value="HATPase_c"/>
    <property type="match status" value="1"/>
</dbReference>
<dbReference type="GO" id="GO:0016020">
    <property type="term" value="C:membrane"/>
    <property type="evidence" value="ECO:0007669"/>
    <property type="project" value="UniProtKB-SubCell"/>
</dbReference>
<evidence type="ECO:0000256" key="3">
    <source>
        <dbReference type="ARBA" id="ARBA00022679"/>
    </source>
</evidence>
<dbReference type="InterPro" id="IPR004358">
    <property type="entry name" value="Sig_transdc_His_kin-like_C"/>
</dbReference>
<dbReference type="GO" id="GO:0007234">
    <property type="term" value="P:osmosensory signaling via phosphorelay pathway"/>
    <property type="evidence" value="ECO:0007669"/>
    <property type="project" value="TreeGrafter"/>
</dbReference>
<evidence type="ECO:0000256" key="5">
    <source>
        <dbReference type="ARBA" id="ARBA00023136"/>
    </source>
</evidence>
<protein>
    <recommendedName>
        <fullName evidence="2">histidine kinase</fullName>
        <ecNumber evidence="2">2.7.13.3</ecNumber>
    </recommendedName>
</protein>
<keyword evidence="5 6" id="KW-0472">Membrane</keyword>
<dbReference type="InterPro" id="IPR005467">
    <property type="entry name" value="His_kinase_dom"/>
</dbReference>